<comment type="caution">
    <text evidence="4">The sequence shown here is derived from an EMBL/GenBank/DDBJ whole genome shotgun (WGS) entry which is preliminary data.</text>
</comment>
<dbReference type="CDD" id="cd00104">
    <property type="entry name" value="KAZAL_FS"/>
    <property type="match status" value="1"/>
</dbReference>
<dbReference type="EMBL" id="JAWDEY010000007">
    <property type="protein sequence ID" value="KAK6590406.1"/>
    <property type="molecule type" value="Genomic_DNA"/>
</dbReference>
<evidence type="ECO:0000259" key="3">
    <source>
        <dbReference type="PROSITE" id="PS51465"/>
    </source>
</evidence>
<keyword evidence="5" id="KW-1185">Reference proteome</keyword>
<protein>
    <recommendedName>
        <fullName evidence="3">Kazal-like domain-containing protein</fullName>
    </recommendedName>
</protein>
<keyword evidence="2" id="KW-0732">Signal</keyword>
<dbReference type="Gene3D" id="3.30.60.30">
    <property type="match status" value="1"/>
</dbReference>
<evidence type="ECO:0000313" key="4">
    <source>
        <dbReference type="EMBL" id="KAK6590406.1"/>
    </source>
</evidence>
<gene>
    <name evidence="4" type="ORF">RS030_162527</name>
</gene>
<feature type="chain" id="PRO_5043418220" description="Kazal-like domain-containing protein" evidence="2">
    <location>
        <begin position="22"/>
        <end position="572"/>
    </location>
</feature>
<dbReference type="Pfam" id="PF07648">
    <property type="entry name" value="Kazal_2"/>
    <property type="match status" value="2"/>
</dbReference>
<organism evidence="4 5">
    <name type="scientific">Cryptosporidium xiaoi</name>
    <dbReference type="NCBI Taxonomy" id="659607"/>
    <lineage>
        <taxon>Eukaryota</taxon>
        <taxon>Sar</taxon>
        <taxon>Alveolata</taxon>
        <taxon>Apicomplexa</taxon>
        <taxon>Conoidasida</taxon>
        <taxon>Coccidia</taxon>
        <taxon>Eucoccidiorida</taxon>
        <taxon>Eimeriorina</taxon>
        <taxon>Cryptosporidiidae</taxon>
        <taxon>Cryptosporidium</taxon>
    </lineage>
</organism>
<evidence type="ECO:0000313" key="5">
    <source>
        <dbReference type="Proteomes" id="UP001311799"/>
    </source>
</evidence>
<dbReference type="SUPFAM" id="SSF100895">
    <property type="entry name" value="Kazal-type serine protease inhibitors"/>
    <property type="match status" value="2"/>
</dbReference>
<dbReference type="AlphaFoldDB" id="A0AAV9Y0F9"/>
<name>A0AAV9Y0F9_9CRYT</name>
<dbReference type="InterPro" id="IPR002350">
    <property type="entry name" value="Kazal_dom"/>
</dbReference>
<reference evidence="4 5" key="1">
    <citation type="submission" date="2023-10" db="EMBL/GenBank/DDBJ databases">
        <title>Comparative genomics analysis reveals potential genetic determinants of host preference in Cryptosporidium xiaoi.</title>
        <authorList>
            <person name="Xiao L."/>
            <person name="Li J."/>
        </authorList>
    </citation>
    <scope>NUCLEOTIDE SEQUENCE [LARGE SCALE GENOMIC DNA]</scope>
    <source>
        <strain evidence="4 5">52996</strain>
    </source>
</reference>
<sequence>MLNSVLLATVFKFLLIYEVYSEITQRCSDSLGNICGSDFKIYVSECDFIKAKNSNSDLTILDMEDCFSSNVNNNVTNSNNSRTQEDALTASDYALDNITNNSTSGSSNLNDSRSLRGSVLSIINNSDSFNGTSTNYYNVSELGIESGTIKDSSDSVTYLNYEEVEDSVVFKEIEKANSKILKIVVENFDISNFVIGNGKYNIKTISKAILELILKIIKNRKSKMAKDTDINNKKSQSNNSIDSDSKITVNETNNDDEVLNKVYSTNINVTLMFTGNYTDKGTEIYNQSNNSAVEANDNFNGSSITHSNQTQEKIYKRSLVELNKEQKIESYDLTTNMCTSNLPNRPENVELGFYCNFENNLNITEQTRSIIDITNFILENNLESNFGLSGEKEDFLTDGLFYFGNYFRGLSEKSEDSERNINDSNVPNLDDYKELVLNYNENKNKSEIKVEIGELYVFFNFEGLKRDKEDYNLNLNIFDDNYSNKTLRIANENDYNVTNLAINETTEDYPGAFDRVRGQNCIVNCTDTTTGLYCASNGITYKSICEFRNAQCNDKSLIFISFGECPPIVIMS</sequence>
<feature type="signal peptide" evidence="2">
    <location>
        <begin position="1"/>
        <end position="21"/>
    </location>
</feature>
<dbReference type="SMART" id="SM00280">
    <property type="entry name" value="KAZAL"/>
    <property type="match status" value="2"/>
</dbReference>
<feature type="region of interest" description="Disordered" evidence="1">
    <location>
        <begin position="225"/>
        <end position="248"/>
    </location>
</feature>
<evidence type="ECO:0000256" key="1">
    <source>
        <dbReference type="SAM" id="MobiDB-lite"/>
    </source>
</evidence>
<evidence type="ECO:0000256" key="2">
    <source>
        <dbReference type="SAM" id="SignalP"/>
    </source>
</evidence>
<feature type="compositionally biased region" description="Low complexity" evidence="1">
    <location>
        <begin position="233"/>
        <end position="242"/>
    </location>
</feature>
<accession>A0AAV9Y0F9</accession>
<dbReference type="InterPro" id="IPR036058">
    <property type="entry name" value="Kazal_dom_sf"/>
</dbReference>
<feature type="domain" description="Kazal-like" evidence="3">
    <location>
        <begin position="515"/>
        <end position="567"/>
    </location>
</feature>
<dbReference type="PROSITE" id="PS51465">
    <property type="entry name" value="KAZAL_2"/>
    <property type="match status" value="1"/>
</dbReference>
<proteinExistence type="predicted"/>
<dbReference type="Proteomes" id="UP001311799">
    <property type="component" value="Unassembled WGS sequence"/>
</dbReference>